<dbReference type="AlphaFoldDB" id="A0A195FH00"/>
<evidence type="ECO:0000313" key="1">
    <source>
        <dbReference type="EMBL" id="KYN39663.1"/>
    </source>
</evidence>
<keyword evidence="2" id="KW-1185">Reference proteome</keyword>
<proteinExistence type="predicted"/>
<reference evidence="1 2" key="1">
    <citation type="submission" date="2016-03" db="EMBL/GenBank/DDBJ databases">
        <title>Trachymyrmex septentrionalis WGS genome.</title>
        <authorList>
            <person name="Nygaard S."/>
            <person name="Hu H."/>
            <person name="Boomsma J."/>
            <person name="Zhang G."/>
        </authorList>
    </citation>
    <scope>NUCLEOTIDE SEQUENCE [LARGE SCALE GENOMIC DNA]</scope>
    <source>
        <strain evidence="1">Tsep2-gDNA-1</strain>
        <tissue evidence="1">Whole body</tissue>
    </source>
</reference>
<name>A0A195FH00_9HYME</name>
<evidence type="ECO:0000313" key="2">
    <source>
        <dbReference type="Proteomes" id="UP000078541"/>
    </source>
</evidence>
<dbReference type="EMBL" id="KQ981606">
    <property type="protein sequence ID" value="KYN39663.1"/>
    <property type="molecule type" value="Genomic_DNA"/>
</dbReference>
<sequence>SRTINQGINQVDRRFDDDLFYPLFLFSFPADVPWHVAPVVGALAASARHEIPLRAQPMRLVRPGPAREAGQAGQVGALQGHAEDLLVESAIPTTLSGVEASSAVRQADR</sequence>
<gene>
    <name evidence="1" type="ORF">ALC56_06158</name>
</gene>
<accession>A0A195FH00</accession>
<organism evidence="1 2">
    <name type="scientific">Trachymyrmex septentrionalis</name>
    <dbReference type="NCBI Taxonomy" id="34720"/>
    <lineage>
        <taxon>Eukaryota</taxon>
        <taxon>Metazoa</taxon>
        <taxon>Ecdysozoa</taxon>
        <taxon>Arthropoda</taxon>
        <taxon>Hexapoda</taxon>
        <taxon>Insecta</taxon>
        <taxon>Pterygota</taxon>
        <taxon>Neoptera</taxon>
        <taxon>Endopterygota</taxon>
        <taxon>Hymenoptera</taxon>
        <taxon>Apocrita</taxon>
        <taxon>Aculeata</taxon>
        <taxon>Formicoidea</taxon>
        <taxon>Formicidae</taxon>
        <taxon>Myrmicinae</taxon>
        <taxon>Trachymyrmex</taxon>
    </lineage>
</organism>
<protein>
    <submittedName>
        <fullName evidence="1">Uncharacterized protein</fullName>
    </submittedName>
</protein>
<feature type="non-terminal residue" evidence="1">
    <location>
        <position position="1"/>
    </location>
</feature>
<dbReference type="Proteomes" id="UP000078541">
    <property type="component" value="Unassembled WGS sequence"/>
</dbReference>